<evidence type="ECO:0000313" key="5">
    <source>
        <dbReference type="Proteomes" id="UP001179952"/>
    </source>
</evidence>
<dbReference type="Proteomes" id="UP001179952">
    <property type="component" value="Unassembled WGS sequence"/>
</dbReference>
<accession>A0AAV9BCV4</accession>
<evidence type="ECO:0000256" key="1">
    <source>
        <dbReference type="SAM" id="MobiDB-lite"/>
    </source>
</evidence>
<feature type="region of interest" description="Disordered" evidence="1">
    <location>
        <begin position="35"/>
        <end position="75"/>
    </location>
</feature>
<feature type="domain" description="F-box" evidence="3">
    <location>
        <begin position="77"/>
        <end position="115"/>
    </location>
</feature>
<dbReference type="EMBL" id="JAUJYN010000004">
    <property type="protein sequence ID" value="KAK1274280.1"/>
    <property type="molecule type" value="Genomic_DNA"/>
</dbReference>
<dbReference type="SUPFAM" id="SSF81383">
    <property type="entry name" value="F-box domain"/>
    <property type="match status" value="1"/>
</dbReference>
<dbReference type="InterPro" id="IPR036047">
    <property type="entry name" value="F-box-like_dom_sf"/>
</dbReference>
<keyword evidence="2" id="KW-1133">Transmembrane helix</keyword>
<dbReference type="InterPro" id="IPR001810">
    <property type="entry name" value="F-box_dom"/>
</dbReference>
<protein>
    <submittedName>
        <fullName evidence="4">Tubby-like F-box protein 6</fullName>
    </submittedName>
</protein>
<proteinExistence type="predicted"/>
<gene>
    <name evidence="4" type="ORF">QJS04_geneDACA012033</name>
</gene>
<keyword evidence="5" id="KW-1185">Reference proteome</keyword>
<keyword evidence="2" id="KW-0472">Membrane</keyword>
<organism evidence="4 5">
    <name type="scientific">Acorus gramineus</name>
    <name type="common">Dwarf sweet flag</name>
    <dbReference type="NCBI Taxonomy" id="55184"/>
    <lineage>
        <taxon>Eukaryota</taxon>
        <taxon>Viridiplantae</taxon>
        <taxon>Streptophyta</taxon>
        <taxon>Embryophyta</taxon>
        <taxon>Tracheophyta</taxon>
        <taxon>Spermatophyta</taxon>
        <taxon>Magnoliopsida</taxon>
        <taxon>Liliopsida</taxon>
        <taxon>Acoraceae</taxon>
        <taxon>Acorus</taxon>
    </lineage>
</organism>
<name>A0AAV9BCV4_ACOGR</name>
<evidence type="ECO:0000259" key="3">
    <source>
        <dbReference type="Pfam" id="PF12937"/>
    </source>
</evidence>
<feature type="compositionally biased region" description="Basic and acidic residues" evidence="1">
    <location>
        <begin position="35"/>
        <end position="48"/>
    </location>
</feature>
<keyword evidence="2" id="KW-0812">Transmembrane</keyword>
<feature type="transmembrane region" description="Helical" evidence="2">
    <location>
        <begin position="6"/>
        <end position="26"/>
    </location>
</feature>
<sequence length="116" mass="13286">MDIVRIIIALIFFNWHLLQFLIINFFTAEITTSSHLDESEVDAKEGGPSRRPASEAVAKVNLGGSGRGEEAEVGHSWQRLPPELLREILMRLEREEAWPERRCMVACATVCRSWRH</sequence>
<evidence type="ECO:0000313" key="4">
    <source>
        <dbReference type="EMBL" id="KAK1274280.1"/>
    </source>
</evidence>
<dbReference type="Gene3D" id="1.20.1280.50">
    <property type="match status" value="1"/>
</dbReference>
<dbReference type="AlphaFoldDB" id="A0AAV9BCV4"/>
<evidence type="ECO:0000256" key="2">
    <source>
        <dbReference type="SAM" id="Phobius"/>
    </source>
</evidence>
<comment type="caution">
    <text evidence="4">The sequence shown here is derived from an EMBL/GenBank/DDBJ whole genome shotgun (WGS) entry which is preliminary data.</text>
</comment>
<reference evidence="4" key="1">
    <citation type="journal article" date="2023" name="Nat. Commun.">
        <title>Diploid and tetraploid genomes of Acorus and the evolution of monocots.</title>
        <authorList>
            <person name="Ma L."/>
            <person name="Liu K.W."/>
            <person name="Li Z."/>
            <person name="Hsiao Y.Y."/>
            <person name="Qi Y."/>
            <person name="Fu T."/>
            <person name="Tang G.D."/>
            <person name="Zhang D."/>
            <person name="Sun W.H."/>
            <person name="Liu D.K."/>
            <person name="Li Y."/>
            <person name="Chen G.Z."/>
            <person name="Liu X.D."/>
            <person name="Liao X.Y."/>
            <person name="Jiang Y.T."/>
            <person name="Yu X."/>
            <person name="Hao Y."/>
            <person name="Huang J."/>
            <person name="Zhao X.W."/>
            <person name="Ke S."/>
            <person name="Chen Y.Y."/>
            <person name="Wu W.L."/>
            <person name="Hsu J.L."/>
            <person name="Lin Y.F."/>
            <person name="Huang M.D."/>
            <person name="Li C.Y."/>
            <person name="Huang L."/>
            <person name="Wang Z.W."/>
            <person name="Zhao X."/>
            <person name="Zhong W.Y."/>
            <person name="Peng D.H."/>
            <person name="Ahmad S."/>
            <person name="Lan S."/>
            <person name="Zhang J.S."/>
            <person name="Tsai W.C."/>
            <person name="Van de Peer Y."/>
            <person name="Liu Z.J."/>
        </authorList>
    </citation>
    <scope>NUCLEOTIDE SEQUENCE</scope>
    <source>
        <strain evidence="4">SCP</strain>
    </source>
</reference>
<reference evidence="4" key="2">
    <citation type="submission" date="2023-06" db="EMBL/GenBank/DDBJ databases">
        <authorList>
            <person name="Ma L."/>
            <person name="Liu K.-W."/>
            <person name="Li Z."/>
            <person name="Hsiao Y.-Y."/>
            <person name="Qi Y."/>
            <person name="Fu T."/>
            <person name="Tang G."/>
            <person name="Zhang D."/>
            <person name="Sun W.-H."/>
            <person name="Liu D.-K."/>
            <person name="Li Y."/>
            <person name="Chen G.-Z."/>
            <person name="Liu X.-D."/>
            <person name="Liao X.-Y."/>
            <person name="Jiang Y.-T."/>
            <person name="Yu X."/>
            <person name="Hao Y."/>
            <person name="Huang J."/>
            <person name="Zhao X.-W."/>
            <person name="Ke S."/>
            <person name="Chen Y.-Y."/>
            <person name="Wu W.-L."/>
            <person name="Hsu J.-L."/>
            <person name="Lin Y.-F."/>
            <person name="Huang M.-D."/>
            <person name="Li C.-Y."/>
            <person name="Huang L."/>
            <person name="Wang Z.-W."/>
            <person name="Zhao X."/>
            <person name="Zhong W.-Y."/>
            <person name="Peng D.-H."/>
            <person name="Ahmad S."/>
            <person name="Lan S."/>
            <person name="Zhang J.-S."/>
            <person name="Tsai W.-C."/>
            <person name="Van De Peer Y."/>
            <person name="Liu Z.-J."/>
        </authorList>
    </citation>
    <scope>NUCLEOTIDE SEQUENCE</scope>
    <source>
        <strain evidence="4">SCP</strain>
        <tissue evidence="4">Leaves</tissue>
    </source>
</reference>
<dbReference type="Pfam" id="PF12937">
    <property type="entry name" value="F-box-like"/>
    <property type="match status" value="1"/>
</dbReference>